<comment type="caution">
    <text evidence="1">The sequence shown here is derived from an EMBL/GenBank/DDBJ whole genome shotgun (WGS) entry which is preliminary data.</text>
</comment>
<sequence length="112" mass="12197">MDWVTALNPGGDRSYTAHLVIVGRLSQTCVITPPMGVCGKYSLTSFYGQLVMSSVLWPLGNTTFYWPLMASGHILQTFAFLTNSPPHQPPGQLGPLKPLWPTVRGTLVLLLA</sequence>
<organism evidence="1 2">
    <name type="scientific">Austropuccinia psidii MF-1</name>
    <dbReference type="NCBI Taxonomy" id="1389203"/>
    <lineage>
        <taxon>Eukaryota</taxon>
        <taxon>Fungi</taxon>
        <taxon>Dikarya</taxon>
        <taxon>Basidiomycota</taxon>
        <taxon>Pucciniomycotina</taxon>
        <taxon>Pucciniomycetes</taxon>
        <taxon>Pucciniales</taxon>
        <taxon>Sphaerophragmiaceae</taxon>
        <taxon>Austropuccinia</taxon>
    </lineage>
</organism>
<gene>
    <name evidence="1" type="ORF">O181_066901</name>
</gene>
<dbReference type="EMBL" id="AVOT02033301">
    <property type="protein sequence ID" value="MBW0527186.1"/>
    <property type="molecule type" value="Genomic_DNA"/>
</dbReference>
<accession>A0A9Q3I2K8</accession>
<protein>
    <submittedName>
        <fullName evidence="1">Uncharacterized protein</fullName>
    </submittedName>
</protein>
<dbReference type="Proteomes" id="UP000765509">
    <property type="component" value="Unassembled WGS sequence"/>
</dbReference>
<evidence type="ECO:0000313" key="1">
    <source>
        <dbReference type="EMBL" id="MBW0527186.1"/>
    </source>
</evidence>
<evidence type="ECO:0000313" key="2">
    <source>
        <dbReference type="Proteomes" id="UP000765509"/>
    </source>
</evidence>
<name>A0A9Q3I2K8_9BASI</name>
<reference evidence="1" key="1">
    <citation type="submission" date="2021-03" db="EMBL/GenBank/DDBJ databases">
        <title>Draft genome sequence of rust myrtle Austropuccinia psidii MF-1, a brazilian biotype.</title>
        <authorList>
            <person name="Quecine M.C."/>
            <person name="Pachon D.M.R."/>
            <person name="Bonatelli M.L."/>
            <person name="Correr F.H."/>
            <person name="Franceschini L.M."/>
            <person name="Leite T.F."/>
            <person name="Margarido G.R.A."/>
            <person name="Almeida C.A."/>
            <person name="Ferrarezi J.A."/>
            <person name="Labate C.A."/>
        </authorList>
    </citation>
    <scope>NUCLEOTIDE SEQUENCE</scope>
    <source>
        <strain evidence="1">MF-1</strain>
    </source>
</reference>
<dbReference type="AlphaFoldDB" id="A0A9Q3I2K8"/>
<keyword evidence="2" id="KW-1185">Reference proteome</keyword>
<proteinExistence type="predicted"/>
<dbReference type="OrthoDB" id="5592268at2759"/>